<keyword evidence="18 29" id="KW-1133">Transmembrane helix</keyword>
<comment type="pathway">
    <text evidence="8">Glycerolipid metabolism; triacylglycerol biosynthesis.</text>
</comment>
<evidence type="ECO:0000256" key="20">
    <source>
        <dbReference type="ARBA" id="ARBA00023136"/>
    </source>
</evidence>
<evidence type="ECO:0000256" key="25">
    <source>
        <dbReference type="ARBA" id="ARBA00048135"/>
    </source>
</evidence>
<evidence type="ECO:0000256" key="2">
    <source>
        <dbReference type="ARBA" id="ARBA00001313"/>
    </source>
</evidence>
<sequence length="365" mass="41274">MGAADGAMKTLIAAYAGVLRGTGSSILSALQDLSWLSKSKVEKQLQIISVLQWVVSFLMMGIICTIILIYMLCTDCWIIAVLYLVWYAFDWNTPSKAGRRSQWIRNWAIWRYFRDYFPIRMIKTHNLAPNRNYIFGYHPHGIMSLGAFCNFSTEATGVSQIFPGIRPYVTTLTGNFRWPILRDYLMTGGLCPVNRNTIDYLLSQNGTGNAVVIVVGGAAESLNCAPGKNCVTLKHRKGFVKLALRHGADLVPIYSFGENEVFKQIIFEEGSWCRWVQKKLQKYIGVAPCIFHGRGVFSSNSWGLVPYARPVTTVVGEPITIPKTDNPCQKEIDFYHNLYVQSLDRLFEKYKTKFGLSESETLEIN</sequence>
<accession>A0ABM3YWE8</accession>
<evidence type="ECO:0000256" key="11">
    <source>
        <dbReference type="ARBA" id="ARBA00022490"/>
    </source>
</evidence>
<keyword evidence="11" id="KW-0963">Cytoplasm</keyword>
<comment type="caution">
    <text evidence="29">Lacks conserved residue(s) required for the propagation of feature annotation.</text>
</comment>
<keyword evidence="12" id="KW-0444">Lipid biosynthesis</keyword>
<evidence type="ECO:0000256" key="24">
    <source>
        <dbReference type="ARBA" id="ARBA00048096"/>
    </source>
</evidence>
<evidence type="ECO:0000256" key="15">
    <source>
        <dbReference type="ARBA" id="ARBA00022692"/>
    </source>
</evidence>
<comment type="catalytic activity">
    <reaction evidence="28">
        <text>1,3-di-(9Z-octadecenoyl)-glycerol + (9Z)-octadecenoyl-CoA = 1,2,3-tri-(9Z-octadecenoyl)-glycerol + CoA</text>
        <dbReference type="Rhea" id="RHEA:38435"/>
        <dbReference type="ChEBI" id="CHEBI:53753"/>
        <dbReference type="ChEBI" id="CHEBI:57287"/>
        <dbReference type="ChEBI" id="CHEBI:57387"/>
        <dbReference type="ChEBI" id="CHEBI:75735"/>
    </reaction>
    <physiologicalReaction direction="left-to-right" evidence="28">
        <dbReference type="Rhea" id="RHEA:38436"/>
    </physiologicalReaction>
</comment>
<gene>
    <name evidence="31" type="primary">DGAT2</name>
</gene>
<comment type="catalytic activity">
    <reaction evidence="27">
        <text>1-(9Z-octadecenoyl)-glycerol + (9Z)-octadecenoyl-CoA = 1,2-di-(9Z-octadecenoyl)-glycerol + CoA</text>
        <dbReference type="Rhea" id="RHEA:37915"/>
        <dbReference type="ChEBI" id="CHEBI:52323"/>
        <dbReference type="ChEBI" id="CHEBI:57287"/>
        <dbReference type="ChEBI" id="CHEBI:57387"/>
        <dbReference type="ChEBI" id="CHEBI:75342"/>
    </reaction>
    <physiologicalReaction direction="left-to-right" evidence="27">
        <dbReference type="Rhea" id="RHEA:37916"/>
    </physiologicalReaction>
</comment>
<comment type="catalytic activity">
    <reaction evidence="25">
        <text>2-(9Z-octadecenoyl)-glycerol + (9Z)-octadecenoyl-CoA = 1,2-di-(9Z-octadecenoyl)-sn-glycerol + CoA</text>
        <dbReference type="Rhea" id="RHEA:37911"/>
        <dbReference type="ChEBI" id="CHEBI:52333"/>
        <dbReference type="ChEBI" id="CHEBI:57287"/>
        <dbReference type="ChEBI" id="CHEBI:57387"/>
        <dbReference type="ChEBI" id="CHEBI:73990"/>
    </reaction>
    <physiologicalReaction direction="left-to-right" evidence="25">
        <dbReference type="Rhea" id="RHEA:37912"/>
    </physiologicalReaction>
</comment>
<evidence type="ECO:0000256" key="16">
    <source>
        <dbReference type="ARBA" id="ARBA00022798"/>
    </source>
</evidence>
<evidence type="ECO:0000256" key="3">
    <source>
        <dbReference type="ARBA" id="ARBA00001349"/>
    </source>
</evidence>
<evidence type="ECO:0000256" key="23">
    <source>
        <dbReference type="ARBA" id="ARBA00047807"/>
    </source>
</evidence>
<comment type="catalytic activity">
    <reaction evidence="23">
        <text>1-O-(9Z-octadecenyl)-glycerol + (9Z)-octadecenoyl-CoA = 1-O-(9Z-octadecyl)-3-(9Z-octadecenoyl)-glycerol + CoA</text>
        <dbReference type="Rhea" id="RHEA:55340"/>
        <dbReference type="ChEBI" id="CHEBI:34116"/>
        <dbReference type="ChEBI" id="CHEBI:57287"/>
        <dbReference type="ChEBI" id="CHEBI:57387"/>
        <dbReference type="ChEBI" id="CHEBI:197429"/>
    </reaction>
    <physiologicalReaction direction="left-to-right" evidence="23">
        <dbReference type="Rhea" id="RHEA:55341"/>
    </physiologicalReaction>
</comment>
<name>A0ABM3YWE8_PANGU</name>
<evidence type="ECO:0000256" key="29">
    <source>
        <dbReference type="RuleBase" id="RU367023"/>
    </source>
</evidence>
<keyword evidence="14 29" id="KW-0808">Transferase</keyword>
<evidence type="ECO:0000256" key="12">
    <source>
        <dbReference type="ARBA" id="ARBA00022516"/>
    </source>
</evidence>
<dbReference type="PANTHER" id="PTHR12317">
    <property type="entry name" value="DIACYLGLYCEROL O-ACYLTRANSFERASE"/>
    <property type="match status" value="1"/>
</dbReference>
<evidence type="ECO:0000256" key="4">
    <source>
        <dbReference type="ARBA" id="ARBA00001764"/>
    </source>
</evidence>
<keyword evidence="17 29" id="KW-0256">Endoplasmic reticulum</keyword>
<comment type="catalytic activity">
    <reaction evidence="3">
        <text>1,2-di-(9Z-octadecenoyl)-sn-glycerol + hexadecanoyl-CoA = 1,2-di-(9Z)-octadecenoyl-3-hexadecanoyl-sn-glycerol + CoA</text>
        <dbReference type="Rhea" id="RHEA:38163"/>
        <dbReference type="ChEBI" id="CHEBI:52333"/>
        <dbReference type="ChEBI" id="CHEBI:57287"/>
        <dbReference type="ChEBI" id="CHEBI:57379"/>
        <dbReference type="ChEBI" id="CHEBI:75583"/>
    </reaction>
    <physiologicalReaction direction="left-to-right" evidence="3">
        <dbReference type="Rhea" id="RHEA:38164"/>
    </physiologicalReaction>
</comment>
<evidence type="ECO:0000256" key="13">
    <source>
        <dbReference type="ARBA" id="ARBA00022677"/>
    </source>
</evidence>
<evidence type="ECO:0000256" key="8">
    <source>
        <dbReference type="ARBA" id="ARBA00004771"/>
    </source>
</evidence>
<keyword evidence="13" id="KW-0551">Lipid droplet</keyword>
<protein>
    <recommendedName>
        <fullName evidence="29">Acyltransferase</fullName>
        <ecNumber evidence="29">2.3.1.-</ecNumber>
    </recommendedName>
</protein>
<evidence type="ECO:0000256" key="21">
    <source>
        <dbReference type="ARBA" id="ARBA00023315"/>
    </source>
</evidence>
<evidence type="ECO:0000256" key="19">
    <source>
        <dbReference type="ARBA" id="ARBA00023098"/>
    </source>
</evidence>
<comment type="catalytic activity">
    <reaction evidence="2">
        <text>2-(9Z-octadecenoyl)-glycerol + hexadecanoyl-CoA = 1-hexadecanoyl-2-(9Z-octadecenoyl)-sn-glycerol + CoA</text>
        <dbReference type="Rhea" id="RHEA:38071"/>
        <dbReference type="ChEBI" id="CHEBI:57287"/>
        <dbReference type="ChEBI" id="CHEBI:57379"/>
        <dbReference type="ChEBI" id="CHEBI:73990"/>
        <dbReference type="ChEBI" id="CHEBI:75466"/>
    </reaction>
    <physiologicalReaction direction="left-to-right" evidence="2">
        <dbReference type="Rhea" id="RHEA:38072"/>
    </physiologicalReaction>
</comment>
<feature type="transmembrane region" description="Helical" evidence="29">
    <location>
        <begin position="50"/>
        <end position="71"/>
    </location>
</feature>
<dbReference type="RefSeq" id="XP_060540440.1">
    <property type="nucleotide sequence ID" value="XM_060684457.1"/>
</dbReference>
<evidence type="ECO:0000256" key="9">
    <source>
        <dbReference type="ARBA" id="ARBA00005189"/>
    </source>
</evidence>
<evidence type="ECO:0000256" key="6">
    <source>
        <dbReference type="ARBA" id="ARBA00004502"/>
    </source>
</evidence>
<dbReference type="InterPro" id="IPR007130">
    <property type="entry name" value="DAGAT"/>
</dbReference>
<comment type="similarity">
    <text evidence="10 29">Belongs to the diacylglycerol acyltransferase family.</text>
</comment>
<keyword evidence="20 29" id="KW-0472">Membrane</keyword>
<evidence type="ECO:0000256" key="22">
    <source>
        <dbReference type="ARBA" id="ARBA00047367"/>
    </source>
</evidence>
<comment type="pathway">
    <text evidence="9">Lipid metabolism.</text>
</comment>
<comment type="catalytic activity">
    <reaction evidence="1">
        <text>all-trans-retinol + an acyl-CoA = an all-trans-retinyl ester + CoA</text>
        <dbReference type="Rhea" id="RHEA:11488"/>
        <dbReference type="ChEBI" id="CHEBI:17336"/>
        <dbReference type="ChEBI" id="CHEBI:57287"/>
        <dbReference type="ChEBI" id="CHEBI:58342"/>
        <dbReference type="ChEBI" id="CHEBI:63410"/>
        <dbReference type="EC" id="2.3.1.76"/>
    </reaction>
    <physiologicalReaction direction="left-to-right" evidence="1">
        <dbReference type="Rhea" id="RHEA:11489"/>
    </physiologicalReaction>
</comment>
<keyword evidence="16" id="KW-0319">Glycerol metabolism</keyword>
<reference evidence="31" key="1">
    <citation type="submission" date="2025-08" db="UniProtKB">
        <authorList>
            <consortium name="RefSeq"/>
        </authorList>
    </citation>
    <scope>IDENTIFICATION</scope>
    <source>
        <tissue evidence="31">Blood</tissue>
    </source>
</reference>
<dbReference type="PANTHER" id="PTHR12317:SF14">
    <property type="entry name" value="DIACYLGLYCEROL O-ACYLTRANSFERASE 2"/>
    <property type="match status" value="1"/>
</dbReference>
<dbReference type="EC" id="2.3.1.-" evidence="29"/>
<keyword evidence="15 29" id="KW-0812">Transmembrane</keyword>
<evidence type="ECO:0000256" key="10">
    <source>
        <dbReference type="ARBA" id="ARBA00005420"/>
    </source>
</evidence>
<comment type="catalytic activity">
    <reaction evidence="4">
        <text>all-trans-retinol + hexadecanoyl-CoA = all-trans-retinyl hexadecanoate + CoA</text>
        <dbReference type="Rhea" id="RHEA:38175"/>
        <dbReference type="ChEBI" id="CHEBI:17336"/>
        <dbReference type="ChEBI" id="CHEBI:17616"/>
        <dbReference type="ChEBI" id="CHEBI:57287"/>
        <dbReference type="ChEBI" id="CHEBI:57379"/>
    </reaction>
    <physiologicalReaction direction="left-to-right" evidence="4">
        <dbReference type="Rhea" id="RHEA:38176"/>
    </physiologicalReaction>
</comment>
<evidence type="ECO:0000256" key="27">
    <source>
        <dbReference type="ARBA" id="ARBA00049168"/>
    </source>
</evidence>
<keyword evidence="19" id="KW-0443">Lipid metabolism</keyword>
<dbReference type="CDD" id="cd07987">
    <property type="entry name" value="LPLAT_MGAT-like"/>
    <property type="match status" value="1"/>
</dbReference>
<evidence type="ECO:0000256" key="18">
    <source>
        <dbReference type="ARBA" id="ARBA00022989"/>
    </source>
</evidence>
<evidence type="ECO:0000256" key="7">
    <source>
        <dbReference type="ARBA" id="ARBA00004556"/>
    </source>
</evidence>
<dbReference type="GeneID" id="117679844"/>
<dbReference type="Pfam" id="PF03982">
    <property type="entry name" value="DAGAT"/>
    <property type="match status" value="1"/>
</dbReference>
<comment type="subcellular location">
    <subcellularLocation>
        <location evidence="7">Cytoplasm</location>
        <location evidence="7">Perinuclear region</location>
    </subcellularLocation>
    <subcellularLocation>
        <location evidence="5 29">Endoplasmic reticulum membrane</location>
        <topology evidence="5 29">Multi-pass membrane protein</topology>
    </subcellularLocation>
    <subcellularLocation>
        <location evidence="6">Lipid droplet</location>
    </subcellularLocation>
</comment>
<evidence type="ECO:0000256" key="5">
    <source>
        <dbReference type="ARBA" id="ARBA00004477"/>
    </source>
</evidence>
<evidence type="ECO:0000256" key="14">
    <source>
        <dbReference type="ARBA" id="ARBA00022679"/>
    </source>
</evidence>
<organism evidence="30 31">
    <name type="scientific">Pantherophis guttatus</name>
    <name type="common">Corn snake</name>
    <name type="synonym">Elaphe guttata</name>
    <dbReference type="NCBI Taxonomy" id="94885"/>
    <lineage>
        <taxon>Eukaryota</taxon>
        <taxon>Metazoa</taxon>
        <taxon>Chordata</taxon>
        <taxon>Craniata</taxon>
        <taxon>Vertebrata</taxon>
        <taxon>Euteleostomi</taxon>
        <taxon>Lepidosauria</taxon>
        <taxon>Squamata</taxon>
        <taxon>Bifurcata</taxon>
        <taxon>Unidentata</taxon>
        <taxon>Episquamata</taxon>
        <taxon>Toxicofera</taxon>
        <taxon>Serpentes</taxon>
        <taxon>Colubroidea</taxon>
        <taxon>Colubridae</taxon>
        <taxon>Colubrinae</taxon>
        <taxon>Pantherophis</taxon>
    </lineage>
</organism>
<proteinExistence type="inferred from homology"/>
<dbReference type="Proteomes" id="UP001652622">
    <property type="component" value="Unplaced"/>
</dbReference>
<evidence type="ECO:0000256" key="26">
    <source>
        <dbReference type="ARBA" id="ARBA00048634"/>
    </source>
</evidence>
<keyword evidence="30" id="KW-1185">Reference proteome</keyword>
<comment type="catalytic activity">
    <reaction evidence="24">
        <text>2,3-di-(9Z)-octadecenoyl-sn-glycerol + (9Z)-octadecenoyl-CoA = 1,2,3-tri-(9Z-octadecenoyl)-glycerol + CoA</text>
        <dbReference type="Rhea" id="RHEA:38439"/>
        <dbReference type="ChEBI" id="CHEBI:53753"/>
        <dbReference type="ChEBI" id="CHEBI:57287"/>
        <dbReference type="ChEBI" id="CHEBI:57387"/>
        <dbReference type="ChEBI" id="CHEBI:75824"/>
    </reaction>
    <physiologicalReaction direction="left-to-right" evidence="24">
        <dbReference type="Rhea" id="RHEA:38440"/>
    </physiologicalReaction>
</comment>
<comment type="catalytic activity">
    <reaction evidence="22">
        <text>1,2-di-(9Z-octadecenoyl)-sn-glycerol + (9Z)-octadecenoyl-CoA = 1,2,3-tri-(9Z-octadecenoyl)-glycerol + CoA</text>
        <dbReference type="Rhea" id="RHEA:38219"/>
        <dbReference type="ChEBI" id="CHEBI:52333"/>
        <dbReference type="ChEBI" id="CHEBI:53753"/>
        <dbReference type="ChEBI" id="CHEBI:57287"/>
        <dbReference type="ChEBI" id="CHEBI:57387"/>
    </reaction>
    <physiologicalReaction direction="left-to-right" evidence="22">
        <dbReference type="Rhea" id="RHEA:38220"/>
    </physiologicalReaction>
</comment>
<keyword evidence="21" id="KW-0012">Acyltransferase</keyword>
<evidence type="ECO:0000256" key="1">
    <source>
        <dbReference type="ARBA" id="ARBA00000633"/>
    </source>
</evidence>
<evidence type="ECO:0000256" key="28">
    <source>
        <dbReference type="ARBA" id="ARBA00049549"/>
    </source>
</evidence>
<evidence type="ECO:0000313" key="30">
    <source>
        <dbReference type="Proteomes" id="UP001652622"/>
    </source>
</evidence>
<evidence type="ECO:0000256" key="17">
    <source>
        <dbReference type="ARBA" id="ARBA00022824"/>
    </source>
</evidence>
<comment type="catalytic activity">
    <reaction evidence="26">
        <text>an acyl-CoA + a 1,2-diacyl-sn-glycerol = a triacyl-sn-glycerol + CoA</text>
        <dbReference type="Rhea" id="RHEA:10868"/>
        <dbReference type="ChEBI" id="CHEBI:17815"/>
        <dbReference type="ChEBI" id="CHEBI:57287"/>
        <dbReference type="ChEBI" id="CHEBI:58342"/>
        <dbReference type="ChEBI" id="CHEBI:64615"/>
        <dbReference type="EC" id="2.3.1.20"/>
    </reaction>
    <physiologicalReaction direction="left-to-right" evidence="26">
        <dbReference type="Rhea" id="RHEA:10869"/>
    </physiologicalReaction>
</comment>
<evidence type="ECO:0000313" key="31">
    <source>
        <dbReference type="RefSeq" id="XP_060540440.1"/>
    </source>
</evidence>